<gene>
    <name evidence="1" type="ORF">CONCODRAFT_80925</name>
</gene>
<dbReference type="OrthoDB" id="2120038at2759"/>
<sequence>MTLIRQISRPLNQLKTQQFKVAKRFGSTETSANDIKFAPEGFGAGIWKKFLIVAGIAFAWPTIDKFIFNQENHPFTKWIDHHTQKEEETKKIEFAALRAAKERADLRLLDTEHQSIGFKKIRAPELLTRASPHCVEVGTQTDFSKLERYL</sequence>
<dbReference type="GO" id="GO:0005739">
    <property type="term" value="C:mitochondrion"/>
    <property type="evidence" value="ECO:0007669"/>
    <property type="project" value="InterPro"/>
</dbReference>
<accession>A0A137NPM3</accession>
<dbReference type="PANTHER" id="PTHR42100:SF1">
    <property type="entry name" value="OXIDOREDUCTASE 178 KDA SUBUNIT, PUTATIVE (AFU_ORTHOLOGUE AFUA_8G04320)-RELATED"/>
    <property type="match status" value="1"/>
</dbReference>
<keyword evidence="2" id="KW-1185">Reference proteome</keyword>
<dbReference type="InterPro" id="IPR034444">
    <property type="entry name" value="Nuo17.8"/>
</dbReference>
<dbReference type="Proteomes" id="UP000070444">
    <property type="component" value="Unassembled WGS sequence"/>
</dbReference>
<reference evidence="1 2" key="1">
    <citation type="journal article" date="2015" name="Genome Biol. Evol.">
        <title>Phylogenomic analyses indicate that early fungi evolved digesting cell walls of algal ancestors of land plants.</title>
        <authorList>
            <person name="Chang Y."/>
            <person name="Wang S."/>
            <person name="Sekimoto S."/>
            <person name="Aerts A.L."/>
            <person name="Choi C."/>
            <person name="Clum A."/>
            <person name="LaButti K.M."/>
            <person name="Lindquist E.A."/>
            <person name="Yee Ngan C."/>
            <person name="Ohm R.A."/>
            <person name="Salamov A.A."/>
            <person name="Grigoriev I.V."/>
            <person name="Spatafora J.W."/>
            <person name="Berbee M.L."/>
        </authorList>
    </citation>
    <scope>NUCLEOTIDE SEQUENCE [LARGE SCALE GENOMIC DNA]</scope>
    <source>
        <strain evidence="1 2">NRRL 28638</strain>
    </source>
</reference>
<evidence type="ECO:0000313" key="1">
    <source>
        <dbReference type="EMBL" id="KXN64689.1"/>
    </source>
</evidence>
<evidence type="ECO:0000313" key="2">
    <source>
        <dbReference type="Proteomes" id="UP000070444"/>
    </source>
</evidence>
<dbReference type="EMBL" id="KQ965270">
    <property type="protein sequence ID" value="KXN64689.1"/>
    <property type="molecule type" value="Genomic_DNA"/>
</dbReference>
<dbReference type="AlphaFoldDB" id="A0A137NPM3"/>
<organism evidence="1 2">
    <name type="scientific">Conidiobolus coronatus (strain ATCC 28846 / CBS 209.66 / NRRL 28638)</name>
    <name type="common">Delacroixia coronata</name>
    <dbReference type="NCBI Taxonomy" id="796925"/>
    <lineage>
        <taxon>Eukaryota</taxon>
        <taxon>Fungi</taxon>
        <taxon>Fungi incertae sedis</taxon>
        <taxon>Zoopagomycota</taxon>
        <taxon>Entomophthoromycotina</taxon>
        <taxon>Entomophthoromycetes</taxon>
        <taxon>Entomophthorales</taxon>
        <taxon>Ancylistaceae</taxon>
        <taxon>Conidiobolus</taxon>
    </lineage>
</organism>
<name>A0A137NPM3_CONC2</name>
<dbReference type="STRING" id="796925.A0A137NPM3"/>
<protein>
    <submittedName>
        <fullName evidence="1">Uncharacterized protein</fullName>
    </submittedName>
</protein>
<proteinExistence type="predicted"/>
<dbReference type="PANTHER" id="PTHR42100">
    <property type="entry name" value="OXIDOREDUCTASE 178 KDA SUBUNIT, PUTATIVE (AFU_ORTHOLOGUE AFUA_8G04320)-RELATED"/>
    <property type="match status" value="1"/>
</dbReference>